<dbReference type="Proteomes" id="UP000051500">
    <property type="component" value="Unassembled WGS sequence"/>
</dbReference>
<protein>
    <submittedName>
        <fullName evidence="3">Uncharacterized protein</fullName>
    </submittedName>
</protein>
<dbReference type="PATRIC" id="fig|1122146.4.peg.811"/>
<feature type="compositionally biased region" description="Basic and acidic residues" evidence="1">
    <location>
        <begin position="196"/>
        <end position="212"/>
    </location>
</feature>
<keyword evidence="2" id="KW-0472">Membrane</keyword>
<name>A0A0R2KHR4_9LACO</name>
<sequence length="230" mass="26521">MEEDILKNKKVIIVFSVIIGVVLAVVLGKNLVSSNSQHHSDHAPLADKYLIAQYHAKSCENFKVFQKDHELVFYSYNTSDDPKLNDQYQVYKMKCDHKITKDDIKIIWEDQKHHVVSHNSPKATLMHVKVHHDQQLVYEGECNHAKNHCNFKDGMKHHPVPAPAAASHAQQASEHHNEPHHANQTPKPAPVAPQQHHTEVQHQQPQHHEPVQHHQAKHHQNKHHHQANQQ</sequence>
<evidence type="ECO:0000256" key="2">
    <source>
        <dbReference type="SAM" id="Phobius"/>
    </source>
</evidence>
<gene>
    <name evidence="3" type="ORF">IV53_GL000781</name>
</gene>
<keyword evidence="2" id="KW-0812">Transmembrane</keyword>
<keyword evidence="2" id="KW-1133">Transmembrane helix</keyword>
<accession>A0A0R2KHR4</accession>
<evidence type="ECO:0000313" key="3">
    <source>
        <dbReference type="EMBL" id="KRN88811.1"/>
    </source>
</evidence>
<reference evidence="3 4" key="1">
    <citation type="journal article" date="2015" name="Genome Announc.">
        <title>Expanding the biotechnology potential of lactobacilli through comparative genomics of 213 strains and associated genera.</title>
        <authorList>
            <person name="Sun Z."/>
            <person name="Harris H.M."/>
            <person name="McCann A."/>
            <person name="Guo C."/>
            <person name="Argimon S."/>
            <person name="Zhang W."/>
            <person name="Yang X."/>
            <person name="Jeffery I.B."/>
            <person name="Cooney J.C."/>
            <person name="Kagawa T.F."/>
            <person name="Liu W."/>
            <person name="Song Y."/>
            <person name="Salvetti E."/>
            <person name="Wrobel A."/>
            <person name="Rasinkangas P."/>
            <person name="Parkhill J."/>
            <person name="Rea M.C."/>
            <person name="O'Sullivan O."/>
            <person name="Ritari J."/>
            <person name="Douillard F.P."/>
            <person name="Paul Ross R."/>
            <person name="Yang R."/>
            <person name="Briner A.E."/>
            <person name="Felis G.E."/>
            <person name="de Vos W.M."/>
            <person name="Barrangou R."/>
            <person name="Klaenhammer T.R."/>
            <person name="Caufield P.W."/>
            <person name="Cui Y."/>
            <person name="Zhang H."/>
            <person name="O'Toole P.W."/>
        </authorList>
    </citation>
    <scope>NUCLEOTIDE SEQUENCE [LARGE SCALE GENOMIC DNA]</scope>
    <source>
        <strain evidence="3 4">DSM 22408</strain>
    </source>
</reference>
<keyword evidence="4" id="KW-1185">Reference proteome</keyword>
<proteinExistence type="predicted"/>
<evidence type="ECO:0000256" key="1">
    <source>
        <dbReference type="SAM" id="MobiDB-lite"/>
    </source>
</evidence>
<dbReference type="AlphaFoldDB" id="A0A0R2KHR4"/>
<feature type="compositionally biased region" description="Low complexity" evidence="1">
    <location>
        <begin position="163"/>
        <end position="172"/>
    </location>
</feature>
<dbReference type="EMBL" id="JQBZ01000025">
    <property type="protein sequence ID" value="KRN88811.1"/>
    <property type="molecule type" value="Genomic_DNA"/>
</dbReference>
<organism evidence="3 4">
    <name type="scientific">Ligilactobacillus ceti DSM 22408</name>
    <dbReference type="NCBI Taxonomy" id="1122146"/>
    <lineage>
        <taxon>Bacteria</taxon>
        <taxon>Bacillati</taxon>
        <taxon>Bacillota</taxon>
        <taxon>Bacilli</taxon>
        <taxon>Lactobacillales</taxon>
        <taxon>Lactobacillaceae</taxon>
        <taxon>Ligilactobacillus</taxon>
    </lineage>
</organism>
<dbReference type="STRING" id="1122146.IV53_GL000781"/>
<feature type="region of interest" description="Disordered" evidence="1">
    <location>
        <begin position="153"/>
        <end position="230"/>
    </location>
</feature>
<evidence type="ECO:0000313" key="4">
    <source>
        <dbReference type="Proteomes" id="UP000051500"/>
    </source>
</evidence>
<feature type="transmembrane region" description="Helical" evidence="2">
    <location>
        <begin position="12"/>
        <end position="32"/>
    </location>
</feature>
<feature type="compositionally biased region" description="Basic residues" evidence="1">
    <location>
        <begin position="214"/>
        <end position="230"/>
    </location>
</feature>
<comment type="caution">
    <text evidence="3">The sequence shown here is derived from an EMBL/GenBank/DDBJ whole genome shotgun (WGS) entry which is preliminary data.</text>
</comment>